<dbReference type="AlphaFoldDB" id="A0AAW0IXM5"/>
<evidence type="ECO:0000313" key="5">
    <source>
        <dbReference type="EMBL" id="KAK7819107.1"/>
    </source>
</evidence>
<organism evidence="5 6">
    <name type="scientific">Quercus suber</name>
    <name type="common">Cork oak</name>
    <dbReference type="NCBI Taxonomy" id="58331"/>
    <lineage>
        <taxon>Eukaryota</taxon>
        <taxon>Viridiplantae</taxon>
        <taxon>Streptophyta</taxon>
        <taxon>Embryophyta</taxon>
        <taxon>Tracheophyta</taxon>
        <taxon>Spermatophyta</taxon>
        <taxon>Magnoliopsida</taxon>
        <taxon>eudicotyledons</taxon>
        <taxon>Gunneridae</taxon>
        <taxon>Pentapetalae</taxon>
        <taxon>rosids</taxon>
        <taxon>fabids</taxon>
        <taxon>Fagales</taxon>
        <taxon>Fagaceae</taxon>
        <taxon>Quercus</taxon>
    </lineage>
</organism>
<dbReference type="PANTHER" id="PTHR32444:SF247">
    <property type="entry name" value="OS01G0958200 PROTEIN"/>
    <property type="match status" value="1"/>
</dbReference>
<evidence type="ECO:0000259" key="4">
    <source>
        <dbReference type="Pfam" id="PF00954"/>
    </source>
</evidence>
<evidence type="ECO:0000256" key="2">
    <source>
        <dbReference type="ARBA" id="ARBA00023157"/>
    </source>
</evidence>
<evidence type="ECO:0000313" key="6">
    <source>
        <dbReference type="Proteomes" id="UP000237347"/>
    </source>
</evidence>
<evidence type="ECO:0000256" key="3">
    <source>
        <dbReference type="SAM" id="SignalP"/>
    </source>
</evidence>
<dbReference type="EMBL" id="PKMF04000798">
    <property type="protein sequence ID" value="KAK7819107.1"/>
    <property type="molecule type" value="Genomic_DNA"/>
</dbReference>
<evidence type="ECO:0000256" key="1">
    <source>
        <dbReference type="ARBA" id="ARBA00022729"/>
    </source>
</evidence>
<dbReference type="InterPro" id="IPR000858">
    <property type="entry name" value="S_locus_glycoprot_dom"/>
</dbReference>
<proteinExistence type="predicted"/>
<name>A0AAW0IXM5_QUESU</name>
<accession>A0AAW0IXM5</accession>
<dbReference type="PANTHER" id="PTHR32444">
    <property type="entry name" value="BULB-TYPE LECTIN DOMAIN-CONTAINING PROTEIN"/>
    <property type="match status" value="1"/>
</dbReference>
<dbReference type="Pfam" id="PF00954">
    <property type="entry name" value="S_locus_glycop"/>
    <property type="match status" value="1"/>
</dbReference>
<keyword evidence="6" id="KW-1185">Reference proteome</keyword>
<reference evidence="5 6" key="1">
    <citation type="journal article" date="2018" name="Sci. Data">
        <title>The draft genome sequence of cork oak.</title>
        <authorList>
            <person name="Ramos A.M."/>
            <person name="Usie A."/>
            <person name="Barbosa P."/>
            <person name="Barros P.M."/>
            <person name="Capote T."/>
            <person name="Chaves I."/>
            <person name="Simoes F."/>
            <person name="Abreu I."/>
            <person name="Carrasquinho I."/>
            <person name="Faro C."/>
            <person name="Guimaraes J.B."/>
            <person name="Mendonca D."/>
            <person name="Nobrega F."/>
            <person name="Rodrigues L."/>
            <person name="Saibo N.J.M."/>
            <person name="Varela M.C."/>
            <person name="Egas C."/>
            <person name="Matos J."/>
            <person name="Miguel C.M."/>
            <person name="Oliveira M.M."/>
            <person name="Ricardo C.P."/>
            <person name="Goncalves S."/>
        </authorList>
    </citation>
    <scope>NUCLEOTIDE SEQUENCE [LARGE SCALE GENOMIC DNA]</scope>
    <source>
        <strain evidence="6">cv. HL8</strain>
    </source>
</reference>
<dbReference type="Proteomes" id="UP000237347">
    <property type="component" value="Unassembled WGS sequence"/>
</dbReference>
<feature type="signal peptide" evidence="3">
    <location>
        <begin position="1"/>
        <end position="31"/>
    </location>
</feature>
<feature type="domain" description="S-locus glycoprotein" evidence="4">
    <location>
        <begin position="34"/>
        <end position="129"/>
    </location>
</feature>
<feature type="chain" id="PRO_5043743446" evidence="3">
    <location>
        <begin position="32"/>
        <end position="147"/>
    </location>
</feature>
<comment type="caution">
    <text evidence="5">The sequence shown here is derived from an EMBL/GenBank/DDBJ whole genome shotgun (WGS) entry which is preliminary data.</text>
</comment>
<keyword evidence="2" id="KW-1015">Disulfide bond</keyword>
<dbReference type="GO" id="GO:0016301">
    <property type="term" value="F:kinase activity"/>
    <property type="evidence" value="ECO:0007669"/>
    <property type="project" value="UniProtKB-KW"/>
</dbReference>
<sequence length="147" mass="17181">MASMDDIPTCKFSHHVFLPMLLLLIMREPDTLYWTSGPWDGHSFSFVPEMGSNYILNFSYTYNQEETYFTYNRRCNSTSRLVMDLSGQIQQLYLLESTQQWNLLWSEPRTQCEVFAFCGLLGAVTSKRCHFVHAFRDLNPDLLEIGN</sequence>
<gene>
    <name evidence="5" type="ORF">CFP56_040695</name>
</gene>
<dbReference type="GO" id="GO:0048544">
    <property type="term" value="P:recognition of pollen"/>
    <property type="evidence" value="ECO:0007669"/>
    <property type="project" value="InterPro"/>
</dbReference>
<protein>
    <submittedName>
        <fullName evidence="5">G-type lectin s-receptor-like serine/threonine-protein kinase</fullName>
    </submittedName>
</protein>
<keyword evidence="1 3" id="KW-0732">Signal</keyword>